<proteinExistence type="predicted"/>
<protein>
    <submittedName>
        <fullName evidence="1">Uncharacterized protein</fullName>
    </submittedName>
</protein>
<comment type="caution">
    <text evidence="1">The sequence shown here is derived from an EMBL/GenBank/DDBJ whole genome shotgun (WGS) entry which is preliminary data.</text>
</comment>
<evidence type="ECO:0000313" key="1">
    <source>
        <dbReference type="EMBL" id="KJV52587.1"/>
    </source>
</evidence>
<dbReference type="AlphaFoldDB" id="A0A0F3MAV3"/>
<dbReference type="PATRIC" id="fig|1359184.3.peg.686"/>
<dbReference type="EMBL" id="LANO01000020">
    <property type="protein sequence ID" value="KJV52587.1"/>
    <property type="molecule type" value="Genomic_DNA"/>
</dbReference>
<reference evidence="1 2" key="1">
    <citation type="submission" date="2015-02" db="EMBL/GenBank/DDBJ databases">
        <title>Genome Sequencing of Rickettsiales.</title>
        <authorList>
            <person name="Daugherty S.C."/>
            <person name="Su Q."/>
            <person name="Abolude K."/>
            <person name="Beier-Sexton M."/>
            <person name="Carlyon J.A."/>
            <person name="Carter R."/>
            <person name="Day N.P."/>
            <person name="Dumler S.J."/>
            <person name="Dyachenko V."/>
            <person name="Godinez A."/>
            <person name="Kurtti T.J."/>
            <person name="Lichay M."/>
            <person name="Mullins K.E."/>
            <person name="Ott S."/>
            <person name="Pappas-Brown V."/>
            <person name="Paris D.H."/>
            <person name="Patel P."/>
            <person name="Richards A.L."/>
            <person name="Sadzewicz L."/>
            <person name="Sears K."/>
            <person name="Seidman D."/>
            <person name="Sengamalay N."/>
            <person name="Stenos J."/>
            <person name="Tallon L.J."/>
            <person name="Vincent G."/>
            <person name="Fraser C.M."/>
            <person name="Munderloh U."/>
            <person name="Dunning-Hotopp J.C."/>
        </authorList>
    </citation>
    <scope>NUCLEOTIDE SEQUENCE [LARGE SCALE GENOMIC DNA]</scope>
    <source>
        <strain evidence="1 2">Gilliam</strain>
    </source>
</reference>
<gene>
    <name evidence="1" type="ORF">OTSGILL_1388</name>
</gene>
<accession>A0A0F3MAV3</accession>
<evidence type="ECO:0000313" key="2">
    <source>
        <dbReference type="Proteomes" id="UP000033769"/>
    </source>
</evidence>
<name>A0A0F3MAV3_ORITS</name>
<sequence length="54" mass="6449">MLFIKKYCTIIYIVYLRWFYIRGGGFNIRGGGFYMLCMIKYIQGYYCKPNAIIA</sequence>
<dbReference type="Proteomes" id="UP000033769">
    <property type="component" value="Unassembled WGS sequence"/>
</dbReference>
<organism evidence="1 2">
    <name type="scientific">Orientia tsutsugamushi str. Gilliam</name>
    <dbReference type="NCBI Taxonomy" id="1359184"/>
    <lineage>
        <taxon>Bacteria</taxon>
        <taxon>Pseudomonadati</taxon>
        <taxon>Pseudomonadota</taxon>
        <taxon>Alphaproteobacteria</taxon>
        <taxon>Rickettsiales</taxon>
        <taxon>Rickettsiaceae</taxon>
        <taxon>Rickettsieae</taxon>
        <taxon>Orientia</taxon>
    </lineage>
</organism>